<dbReference type="Proteomes" id="UP000018291">
    <property type="component" value="Unassembled WGS sequence"/>
</dbReference>
<sequence>MDPQVLNHAQQVAADVMSNVSSEQLDLPTPCDNWNVGQLIDHLVGAQHWAASGIRGSEMRDAAGASQGDFNGAFQAAAQDALDAFSEDGAMERTVNPGFGDMPATGLLGLAVTDTICHAWDLATATGQNNDLAPELSAQALVGARHTIQPAFRTEDGSLFGPEQHAPAGANNATQLAAFLGRKV</sequence>
<dbReference type="NCBIfam" id="TIGR03086">
    <property type="entry name" value="TIGR03086 family metal-binding protein"/>
    <property type="match status" value="1"/>
</dbReference>
<keyword evidence="3" id="KW-1185">Reference proteome</keyword>
<dbReference type="GO" id="GO:0046872">
    <property type="term" value="F:metal ion binding"/>
    <property type="evidence" value="ECO:0007669"/>
    <property type="project" value="InterPro"/>
</dbReference>
<dbReference type="EMBL" id="CANL01000012">
    <property type="protein sequence ID" value="CCM63243.1"/>
    <property type="molecule type" value="Genomic_DNA"/>
</dbReference>
<dbReference type="InterPro" id="IPR024344">
    <property type="entry name" value="MDMPI_metal-binding"/>
</dbReference>
<dbReference type="InterPro" id="IPR017520">
    <property type="entry name" value="CHP03086"/>
</dbReference>
<dbReference type="Gene3D" id="1.20.120.450">
    <property type="entry name" value="dinb family like domain"/>
    <property type="match status" value="1"/>
</dbReference>
<accession>R4YY23</accession>
<dbReference type="InterPro" id="IPR017517">
    <property type="entry name" value="Maleyloyr_isom"/>
</dbReference>
<dbReference type="HOGENOM" id="CLU_051661_1_0_11"/>
<dbReference type="AlphaFoldDB" id="R4YY23"/>
<dbReference type="NCBIfam" id="TIGR03083">
    <property type="entry name" value="maleylpyruvate isomerase family mycothiol-dependent enzyme"/>
    <property type="match status" value="1"/>
</dbReference>
<reference evidence="2 3" key="1">
    <citation type="journal article" date="2013" name="ISME J.">
        <title>Metabolic model for the filamentous 'Candidatus Microthrix parvicella' based on genomic and metagenomic analyses.</title>
        <authorList>
            <person name="Jon McIlroy S."/>
            <person name="Kristiansen R."/>
            <person name="Albertsen M."/>
            <person name="Michael Karst S."/>
            <person name="Rossetti S."/>
            <person name="Lund Nielsen J."/>
            <person name="Tandoi V."/>
            <person name="James Seviour R."/>
            <person name="Nielsen P.H."/>
        </authorList>
    </citation>
    <scope>NUCLEOTIDE SEQUENCE [LARGE SCALE GENOMIC DNA]</scope>
    <source>
        <strain evidence="2 3">RN1</strain>
    </source>
</reference>
<dbReference type="STRING" id="1229780.BN381_20067"/>
<dbReference type="eggNOG" id="COG1576">
    <property type="taxonomic scope" value="Bacteria"/>
</dbReference>
<comment type="caution">
    <text evidence="2">The sequence shown here is derived from an EMBL/GenBank/DDBJ whole genome shotgun (WGS) entry which is preliminary data.</text>
</comment>
<feature type="domain" description="Mycothiol-dependent maleylpyruvate isomerase metal-binding" evidence="1">
    <location>
        <begin position="10"/>
        <end position="123"/>
    </location>
</feature>
<dbReference type="Pfam" id="PF11716">
    <property type="entry name" value="MDMPI_N"/>
    <property type="match status" value="1"/>
</dbReference>
<evidence type="ECO:0000259" key="1">
    <source>
        <dbReference type="Pfam" id="PF11716"/>
    </source>
</evidence>
<protein>
    <recommendedName>
        <fullName evidence="1">Mycothiol-dependent maleylpyruvate isomerase metal-binding domain-containing protein</fullName>
    </recommendedName>
</protein>
<organism evidence="2 3">
    <name type="scientific">Candidatus Neomicrothrix parvicella RN1</name>
    <dbReference type="NCBI Taxonomy" id="1229780"/>
    <lineage>
        <taxon>Bacteria</taxon>
        <taxon>Bacillati</taxon>
        <taxon>Actinomycetota</taxon>
        <taxon>Acidimicrobiia</taxon>
        <taxon>Acidimicrobiales</taxon>
        <taxon>Microthrixaceae</taxon>
        <taxon>Candidatus Neomicrothrix</taxon>
    </lineage>
</organism>
<dbReference type="RefSeq" id="WP_012225552.1">
    <property type="nucleotide sequence ID" value="NZ_HG422565.1"/>
</dbReference>
<dbReference type="InterPro" id="IPR034660">
    <property type="entry name" value="DinB/YfiT-like"/>
</dbReference>
<evidence type="ECO:0000313" key="3">
    <source>
        <dbReference type="Proteomes" id="UP000018291"/>
    </source>
</evidence>
<proteinExistence type="predicted"/>
<gene>
    <name evidence="2" type="ORF">BN381_20067</name>
</gene>
<dbReference type="OrthoDB" id="9816160at2"/>
<evidence type="ECO:0000313" key="2">
    <source>
        <dbReference type="EMBL" id="CCM63243.1"/>
    </source>
</evidence>
<dbReference type="SUPFAM" id="SSF109854">
    <property type="entry name" value="DinB/YfiT-like putative metalloenzymes"/>
    <property type="match status" value="1"/>
</dbReference>
<name>R4YY23_9ACTN</name>